<keyword evidence="2" id="KW-1185">Reference proteome</keyword>
<sequence length="177" mass="20470">MTMALKSFSMKPNRSTFNFYFYNNTYDYNHYEIPVGLLLKRFIYEIEYLTACTVLTLTGVMMSLIELIEKKKEEEYRLADCSFEMILMEGMQELIVSVMELEGEFTEMTIEEMEESIKGSVEVLASSKGKPELWSSIKLVGMCDISDSKDNRLQRWHCGLDRGLKSIGMMIIVLEGN</sequence>
<accession>A0A3N4J2X5</accession>
<dbReference type="Proteomes" id="UP000276215">
    <property type="component" value="Unassembled WGS sequence"/>
</dbReference>
<name>A0A3N4J2X5_9PEZI</name>
<organism evidence="1 2">
    <name type="scientific">Choiromyces venosus 120613-1</name>
    <dbReference type="NCBI Taxonomy" id="1336337"/>
    <lineage>
        <taxon>Eukaryota</taxon>
        <taxon>Fungi</taxon>
        <taxon>Dikarya</taxon>
        <taxon>Ascomycota</taxon>
        <taxon>Pezizomycotina</taxon>
        <taxon>Pezizomycetes</taxon>
        <taxon>Pezizales</taxon>
        <taxon>Tuberaceae</taxon>
        <taxon>Choiromyces</taxon>
    </lineage>
</organism>
<dbReference type="EMBL" id="ML120514">
    <property type="protein sequence ID" value="RPA90790.1"/>
    <property type="molecule type" value="Genomic_DNA"/>
</dbReference>
<dbReference type="AlphaFoldDB" id="A0A3N4J2X5"/>
<evidence type="ECO:0000313" key="2">
    <source>
        <dbReference type="Proteomes" id="UP000276215"/>
    </source>
</evidence>
<proteinExistence type="predicted"/>
<gene>
    <name evidence="1" type="ORF">L873DRAFT_382556</name>
</gene>
<evidence type="ECO:0000313" key="1">
    <source>
        <dbReference type="EMBL" id="RPA90790.1"/>
    </source>
</evidence>
<reference evidence="1 2" key="1">
    <citation type="journal article" date="2018" name="Nat. Ecol. Evol.">
        <title>Pezizomycetes genomes reveal the molecular basis of ectomycorrhizal truffle lifestyle.</title>
        <authorList>
            <person name="Murat C."/>
            <person name="Payen T."/>
            <person name="Noel B."/>
            <person name="Kuo A."/>
            <person name="Morin E."/>
            <person name="Chen J."/>
            <person name="Kohler A."/>
            <person name="Krizsan K."/>
            <person name="Balestrini R."/>
            <person name="Da Silva C."/>
            <person name="Montanini B."/>
            <person name="Hainaut M."/>
            <person name="Levati E."/>
            <person name="Barry K.W."/>
            <person name="Belfiori B."/>
            <person name="Cichocki N."/>
            <person name="Clum A."/>
            <person name="Dockter R.B."/>
            <person name="Fauchery L."/>
            <person name="Guy J."/>
            <person name="Iotti M."/>
            <person name="Le Tacon F."/>
            <person name="Lindquist E.A."/>
            <person name="Lipzen A."/>
            <person name="Malagnac F."/>
            <person name="Mello A."/>
            <person name="Molinier V."/>
            <person name="Miyauchi S."/>
            <person name="Poulain J."/>
            <person name="Riccioni C."/>
            <person name="Rubini A."/>
            <person name="Sitrit Y."/>
            <person name="Splivallo R."/>
            <person name="Traeger S."/>
            <person name="Wang M."/>
            <person name="Zifcakova L."/>
            <person name="Wipf D."/>
            <person name="Zambonelli A."/>
            <person name="Paolocci F."/>
            <person name="Nowrousian M."/>
            <person name="Ottonello S."/>
            <person name="Baldrian P."/>
            <person name="Spatafora J.W."/>
            <person name="Henrissat B."/>
            <person name="Nagy L.G."/>
            <person name="Aury J.M."/>
            <person name="Wincker P."/>
            <person name="Grigoriev I.V."/>
            <person name="Bonfante P."/>
            <person name="Martin F.M."/>
        </authorList>
    </citation>
    <scope>NUCLEOTIDE SEQUENCE [LARGE SCALE GENOMIC DNA]</scope>
    <source>
        <strain evidence="1 2">120613-1</strain>
    </source>
</reference>
<protein>
    <submittedName>
        <fullName evidence="1">Uncharacterized protein</fullName>
    </submittedName>
</protein>